<proteinExistence type="predicted"/>
<evidence type="ECO:0000313" key="2">
    <source>
        <dbReference type="EMBL" id="MPC45350.1"/>
    </source>
</evidence>
<dbReference type="AlphaFoldDB" id="A0A5B7FCK3"/>
<protein>
    <submittedName>
        <fullName evidence="2">Uncharacterized protein</fullName>
    </submittedName>
</protein>
<gene>
    <name evidence="2" type="ORF">E2C01_039048</name>
</gene>
<dbReference type="EMBL" id="VSRR010006685">
    <property type="protein sequence ID" value="MPC45350.1"/>
    <property type="molecule type" value="Genomic_DNA"/>
</dbReference>
<evidence type="ECO:0000256" key="1">
    <source>
        <dbReference type="SAM" id="Phobius"/>
    </source>
</evidence>
<name>A0A5B7FCK3_PORTR</name>
<organism evidence="2 3">
    <name type="scientific">Portunus trituberculatus</name>
    <name type="common">Swimming crab</name>
    <name type="synonym">Neptunus trituberculatus</name>
    <dbReference type="NCBI Taxonomy" id="210409"/>
    <lineage>
        <taxon>Eukaryota</taxon>
        <taxon>Metazoa</taxon>
        <taxon>Ecdysozoa</taxon>
        <taxon>Arthropoda</taxon>
        <taxon>Crustacea</taxon>
        <taxon>Multicrustacea</taxon>
        <taxon>Malacostraca</taxon>
        <taxon>Eumalacostraca</taxon>
        <taxon>Eucarida</taxon>
        <taxon>Decapoda</taxon>
        <taxon>Pleocyemata</taxon>
        <taxon>Brachyura</taxon>
        <taxon>Eubrachyura</taxon>
        <taxon>Portunoidea</taxon>
        <taxon>Portunidae</taxon>
        <taxon>Portuninae</taxon>
        <taxon>Portunus</taxon>
    </lineage>
</organism>
<dbReference type="Proteomes" id="UP000324222">
    <property type="component" value="Unassembled WGS sequence"/>
</dbReference>
<evidence type="ECO:0000313" key="3">
    <source>
        <dbReference type="Proteomes" id="UP000324222"/>
    </source>
</evidence>
<keyword evidence="1" id="KW-0812">Transmembrane</keyword>
<keyword evidence="1" id="KW-1133">Transmembrane helix</keyword>
<feature type="transmembrane region" description="Helical" evidence="1">
    <location>
        <begin position="20"/>
        <end position="43"/>
    </location>
</feature>
<keyword evidence="1" id="KW-0472">Membrane</keyword>
<reference evidence="2 3" key="1">
    <citation type="submission" date="2019-05" db="EMBL/GenBank/DDBJ databases">
        <title>Another draft genome of Portunus trituberculatus and its Hox gene families provides insights of decapod evolution.</title>
        <authorList>
            <person name="Jeong J.-H."/>
            <person name="Song I."/>
            <person name="Kim S."/>
            <person name="Choi T."/>
            <person name="Kim D."/>
            <person name="Ryu S."/>
            <person name="Kim W."/>
        </authorList>
    </citation>
    <scope>NUCLEOTIDE SEQUENCE [LARGE SCALE GENOMIC DNA]</scope>
    <source>
        <tissue evidence="2">Muscle</tissue>
    </source>
</reference>
<accession>A0A5B7FCK3</accession>
<comment type="caution">
    <text evidence="2">The sequence shown here is derived from an EMBL/GenBank/DDBJ whole genome shotgun (WGS) entry which is preliminary data.</text>
</comment>
<sequence length="225" mass="24585">MTKHLLPLYILSPPLSGLPCLFPFMCAVFGVAAAMVVVVVMMVKDALVVAVVQLRVSSPPGTCSEGSVSEVSYCDAVELGFATHGASLEALSSQFFQLLRDWIGTRRAAAADRGLPRDRETGIGEGRGKCYLYRQHAEAGVARNASDYHVVTSHARNISQSFVQSHLVSWAGVSSFVLQAEEYSCFPPWFSRCMRARRWPGRVLGRPLCCSSLQEQIGNAPKFRS</sequence>
<keyword evidence="3" id="KW-1185">Reference proteome</keyword>